<dbReference type="HOGENOM" id="CLU_521689_0_0_0"/>
<dbReference type="GO" id="GO:0160147">
    <property type="term" value="F:tRNA pseudouridine(38-40) synthase activity"/>
    <property type="evidence" value="ECO:0007669"/>
    <property type="project" value="UniProtKB-EC"/>
</dbReference>
<comment type="subunit">
    <text evidence="9">Homodimer.</text>
</comment>
<dbReference type="PANTHER" id="PTHR34857:SF2">
    <property type="entry name" value="SLL0384 PROTEIN"/>
    <property type="match status" value="1"/>
</dbReference>
<dbReference type="FunFam" id="3.30.70.580:FF:000001">
    <property type="entry name" value="tRNA pseudouridine synthase A"/>
    <property type="match status" value="1"/>
</dbReference>
<evidence type="ECO:0000256" key="1">
    <source>
        <dbReference type="ARBA" id="ARBA00004141"/>
    </source>
</evidence>
<dbReference type="GO" id="GO:0031119">
    <property type="term" value="P:tRNA pseudouridine synthesis"/>
    <property type="evidence" value="ECO:0007669"/>
    <property type="project" value="UniProtKB-UniRule"/>
</dbReference>
<keyword evidence="7 10" id="KW-0472">Membrane</keyword>
<dbReference type="Proteomes" id="UP000005730">
    <property type="component" value="Chromosome"/>
</dbReference>
<keyword evidence="13" id="KW-1185">Reference proteome</keyword>
<dbReference type="AlphaFoldDB" id="H0UQU3"/>
<keyword evidence="4 10" id="KW-0812">Transmembrane</keyword>
<dbReference type="InterPro" id="IPR020097">
    <property type="entry name" value="PsdUridine_synth_TruA_a/b_dom"/>
</dbReference>
<dbReference type="Pfam" id="PF02361">
    <property type="entry name" value="CbiQ"/>
    <property type="match status" value="1"/>
</dbReference>
<comment type="catalytic activity">
    <reaction evidence="9">
        <text>uridine(38/39/40) in tRNA = pseudouridine(38/39/40) in tRNA</text>
        <dbReference type="Rhea" id="RHEA:22376"/>
        <dbReference type="Rhea" id="RHEA-COMP:10085"/>
        <dbReference type="Rhea" id="RHEA-COMP:10087"/>
        <dbReference type="ChEBI" id="CHEBI:65314"/>
        <dbReference type="ChEBI" id="CHEBI:65315"/>
        <dbReference type="EC" id="5.4.99.12"/>
    </reaction>
</comment>
<evidence type="ECO:0000256" key="5">
    <source>
        <dbReference type="ARBA" id="ARBA00022694"/>
    </source>
</evidence>
<keyword evidence="8 9" id="KW-0413">Isomerase</keyword>
<feature type="active site" description="Nucleophile" evidence="9">
    <location>
        <position position="322"/>
    </location>
</feature>
<dbReference type="InterPro" id="IPR020103">
    <property type="entry name" value="PsdUridine_synth_cat_dom_sf"/>
</dbReference>
<evidence type="ECO:0000256" key="7">
    <source>
        <dbReference type="ARBA" id="ARBA00023136"/>
    </source>
</evidence>
<dbReference type="EMBL" id="CM001377">
    <property type="protein sequence ID" value="EHM09772.1"/>
    <property type="molecule type" value="Genomic_DNA"/>
</dbReference>
<feature type="domain" description="Pseudouridine synthase I TruA alpha/beta" evidence="11">
    <location>
        <begin position="417"/>
        <end position="515"/>
    </location>
</feature>
<evidence type="ECO:0000256" key="6">
    <source>
        <dbReference type="ARBA" id="ARBA00022989"/>
    </source>
</evidence>
<feature type="transmembrane region" description="Helical" evidence="10">
    <location>
        <begin position="75"/>
        <end position="101"/>
    </location>
</feature>
<organism evidence="12 13">
    <name type="scientific">Thermanaerovibrio velox DSM 12556</name>
    <dbReference type="NCBI Taxonomy" id="926567"/>
    <lineage>
        <taxon>Bacteria</taxon>
        <taxon>Thermotogati</taxon>
        <taxon>Synergistota</taxon>
        <taxon>Synergistia</taxon>
        <taxon>Synergistales</taxon>
        <taxon>Synergistaceae</taxon>
        <taxon>Thermanaerovibrio</taxon>
    </lineage>
</organism>
<dbReference type="Gene3D" id="3.30.70.660">
    <property type="entry name" value="Pseudouridine synthase I, catalytic domain, C-terminal subdomain"/>
    <property type="match status" value="1"/>
</dbReference>
<evidence type="ECO:0000256" key="4">
    <source>
        <dbReference type="ARBA" id="ARBA00022692"/>
    </source>
</evidence>
<dbReference type="InterPro" id="IPR003339">
    <property type="entry name" value="ABC/ECF_trnsptr_transmembrane"/>
</dbReference>
<dbReference type="EC" id="5.4.99.12" evidence="9"/>
<dbReference type="InterPro" id="IPR020094">
    <property type="entry name" value="TruA/RsuA/RluB/E/F_N"/>
</dbReference>
<proteinExistence type="inferred from homology"/>
<sequence length="522" mass="57943">MSFVDKIALGQYVPCESPVHSLDPRVKILSTLILLFSLFGVKDPVFFAGWALLLAGIVVLSRISFSMVLRSVRPVLWLLLFTVVLHVFFTPGEAIFTFHWIKVSREGLHMASLMGVRLLLLVAFAGLLTLTTSPMELADGMERLMSPFGRLGFPAHEMAMMMTIALRFIPTLLEETDRILKAQVSRGADLEGGSIVRRLRAFVPVLVPLFIIVFQRAEDLALAMESRCYGGGARQDPDETSSLEGEGYRCPWGGGLVIVWPFGDGAGDSVTFRYVAEVSYDGGAFFGFQRQNGLITVQGALEDALSVLAKGDVRCVGAGRTDRGVHARGQVVHFDMPSRWDPRRLRLAIKGSLPPGIEVIRVAEAPPGFHARYGAVFREYRYFVWNAPWRYPHLGGVTWHVRRPLDHRRLSGLAGFLVGERDFGAFCRSADRRDNTVRHMMRASVRRKGPLLVFTFRADGFLTNMVRILVGTMVEVESGTMSEGEFVGLLGGGDRSMSGRTAPPEGLFFWRVHYDPSPWSCG</sequence>
<dbReference type="HAMAP" id="MF_00171">
    <property type="entry name" value="TruA"/>
    <property type="match status" value="1"/>
</dbReference>
<evidence type="ECO:0000259" key="11">
    <source>
        <dbReference type="Pfam" id="PF01416"/>
    </source>
</evidence>
<comment type="function">
    <text evidence="9">Formation of pseudouridine at positions 38, 39 and 40 in the anticodon stem and loop of transfer RNAs.</text>
</comment>
<evidence type="ECO:0000256" key="8">
    <source>
        <dbReference type="ARBA" id="ARBA00023235"/>
    </source>
</evidence>
<feature type="domain" description="Pseudouridine synthase I TruA alpha/beta" evidence="11">
    <location>
        <begin position="278"/>
        <end position="373"/>
    </location>
</feature>
<comment type="similarity">
    <text evidence="2 9">Belongs to the tRNA pseudouridine synthase TruA family.</text>
</comment>
<gene>
    <name evidence="9" type="primary">truA</name>
    <name evidence="12" type="ORF">TheveDRAFT_0613</name>
</gene>
<accession>H0UQU3</accession>
<comment type="subcellular location">
    <subcellularLocation>
        <location evidence="1">Membrane</location>
        <topology evidence="1">Multi-pass membrane protein</topology>
    </subcellularLocation>
</comment>
<evidence type="ECO:0000313" key="12">
    <source>
        <dbReference type="EMBL" id="EHM09772.1"/>
    </source>
</evidence>
<dbReference type="STRING" id="926567.TheveDRAFT_0613"/>
<dbReference type="Gene3D" id="3.30.70.580">
    <property type="entry name" value="Pseudouridine synthase I, catalytic domain, N-terminal subdomain"/>
    <property type="match status" value="1"/>
</dbReference>
<name>H0UQU3_9BACT</name>
<dbReference type="SUPFAM" id="SSF55120">
    <property type="entry name" value="Pseudouridine synthase"/>
    <property type="match status" value="1"/>
</dbReference>
<dbReference type="InterPro" id="IPR020095">
    <property type="entry name" value="PsdUridine_synth_TruA_C"/>
</dbReference>
<feature type="transmembrane region" description="Helical" evidence="10">
    <location>
        <begin position="151"/>
        <end position="169"/>
    </location>
</feature>
<feature type="binding site" evidence="9">
    <location>
        <position position="380"/>
    </location>
    <ligand>
        <name>substrate</name>
    </ligand>
</feature>
<evidence type="ECO:0000256" key="3">
    <source>
        <dbReference type="ARBA" id="ARBA00022475"/>
    </source>
</evidence>
<protein>
    <recommendedName>
        <fullName evidence="9">tRNA pseudouridine synthase A</fullName>
        <ecNumber evidence="9">5.4.99.12</ecNumber>
    </recommendedName>
    <alternativeName>
        <fullName evidence="9">tRNA pseudouridine(38-40) synthase</fullName>
    </alternativeName>
    <alternativeName>
        <fullName evidence="9">tRNA pseudouridylate synthase I</fullName>
    </alternativeName>
    <alternativeName>
        <fullName evidence="9">tRNA-uridine isomerase I</fullName>
    </alternativeName>
</protein>
<feature type="transmembrane region" description="Helical" evidence="10">
    <location>
        <begin position="107"/>
        <end position="130"/>
    </location>
</feature>
<keyword evidence="6 10" id="KW-1133">Transmembrane helix</keyword>
<dbReference type="eggNOG" id="COG0619">
    <property type="taxonomic scope" value="Bacteria"/>
</dbReference>
<reference evidence="12 13" key="1">
    <citation type="submission" date="2011-10" db="EMBL/GenBank/DDBJ databases">
        <title>The Noncontiguous Finished genome of Thermanaerovibrio velox DSM 12556.</title>
        <authorList>
            <consortium name="US DOE Joint Genome Institute (JGI-PGF)"/>
            <person name="Lucas S."/>
            <person name="Copeland A."/>
            <person name="Lapidus A."/>
            <person name="Glavina del Rio T."/>
            <person name="Dalin E."/>
            <person name="Tice H."/>
            <person name="Bruce D."/>
            <person name="Goodwin L."/>
            <person name="Pitluck S."/>
            <person name="Peters L."/>
            <person name="Mikhailova N."/>
            <person name="Teshima H."/>
            <person name="Kyrpides N."/>
            <person name="Mavromatis K."/>
            <person name="Ivanova N."/>
            <person name="Markowitz V."/>
            <person name="Cheng J.-F."/>
            <person name="Hugenholtz P."/>
            <person name="Woyke T."/>
            <person name="Wu D."/>
            <person name="Spring S."/>
            <person name="Brambilla E.-M."/>
            <person name="Klenk H.-P."/>
            <person name="Eisen J.A."/>
        </authorList>
    </citation>
    <scope>NUCLEOTIDE SEQUENCE [LARGE SCALE GENOMIC DNA]</scope>
    <source>
        <strain evidence="12 13">DSM 12556</strain>
    </source>
</reference>
<dbReference type="PANTHER" id="PTHR34857">
    <property type="entry name" value="SLL0384 PROTEIN"/>
    <property type="match status" value="1"/>
</dbReference>
<evidence type="ECO:0000256" key="9">
    <source>
        <dbReference type="HAMAP-Rule" id="MF_00171"/>
    </source>
</evidence>
<evidence type="ECO:0000313" key="13">
    <source>
        <dbReference type="Proteomes" id="UP000005730"/>
    </source>
</evidence>
<dbReference type="RefSeq" id="WP_006583265.1">
    <property type="nucleotide sequence ID" value="NZ_CM001377.1"/>
</dbReference>
<dbReference type="CDD" id="cd16914">
    <property type="entry name" value="EcfT"/>
    <property type="match status" value="1"/>
</dbReference>
<dbReference type="Pfam" id="PF01416">
    <property type="entry name" value="PseudoU_synth_1"/>
    <property type="match status" value="2"/>
</dbReference>
<dbReference type="eggNOG" id="COG0101">
    <property type="taxonomic scope" value="Bacteria"/>
</dbReference>
<dbReference type="NCBIfam" id="TIGR00071">
    <property type="entry name" value="hisT_truA"/>
    <property type="match status" value="1"/>
</dbReference>
<keyword evidence="3" id="KW-1003">Cell membrane</keyword>
<evidence type="ECO:0000256" key="10">
    <source>
        <dbReference type="SAM" id="Phobius"/>
    </source>
</evidence>
<comment type="caution">
    <text evidence="9">Lacks conserved residue(s) required for the propagation of feature annotation.</text>
</comment>
<keyword evidence="5 9" id="KW-0819">tRNA processing</keyword>
<dbReference type="GO" id="GO:0005886">
    <property type="term" value="C:plasma membrane"/>
    <property type="evidence" value="ECO:0007669"/>
    <property type="project" value="UniProtKB-ARBA"/>
</dbReference>
<dbReference type="InterPro" id="IPR051611">
    <property type="entry name" value="ECF_transporter_component"/>
</dbReference>
<dbReference type="InterPro" id="IPR001406">
    <property type="entry name" value="PsdUridine_synth_TruA"/>
</dbReference>
<evidence type="ECO:0000256" key="2">
    <source>
        <dbReference type="ARBA" id="ARBA00009375"/>
    </source>
</evidence>
<feature type="transmembrane region" description="Helical" evidence="10">
    <location>
        <begin position="45"/>
        <end position="63"/>
    </location>
</feature>
<dbReference type="GO" id="GO:0003723">
    <property type="term" value="F:RNA binding"/>
    <property type="evidence" value="ECO:0007669"/>
    <property type="project" value="InterPro"/>
</dbReference>
<dbReference type="CDD" id="cd02570">
    <property type="entry name" value="PseudoU_synth_EcTruA"/>
    <property type="match status" value="1"/>
</dbReference>